<dbReference type="OrthoDB" id="431626at2759"/>
<protein>
    <submittedName>
        <fullName evidence="2">Uncharacterized protein</fullName>
    </submittedName>
</protein>
<keyword evidence="3" id="KW-1185">Reference proteome</keyword>
<dbReference type="Proteomes" id="UP000236333">
    <property type="component" value="Unassembled WGS sequence"/>
</dbReference>
<feature type="chain" id="PRO_5014332304" evidence="1">
    <location>
        <begin position="21"/>
        <end position="323"/>
    </location>
</feature>
<reference evidence="2 3" key="1">
    <citation type="journal article" date="2017" name="Mol. Biol. Evol.">
        <title>The 4-celled Tetrabaena socialis nuclear genome reveals the essential components for genetic control of cell number at the origin of multicellularity in the volvocine lineage.</title>
        <authorList>
            <person name="Featherston J."/>
            <person name="Arakaki Y."/>
            <person name="Hanschen E.R."/>
            <person name="Ferris P.J."/>
            <person name="Michod R.E."/>
            <person name="Olson B.J.S.C."/>
            <person name="Nozaki H."/>
            <person name="Durand P.M."/>
        </authorList>
    </citation>
    <scope>NUCLEOTIDE SEQUENCE [LARGE SCALE GENOMIC DNA]</scope>
    <source>
        <strain evidence="2 3">NIES-571</strain>
    </source>
</reference>
<dbReference type="EMBL" id="PGGS01000494">
    <property type="protein sequence ID" value="PNH03517.1"/>
    <property type="molecule type" value="Genomic_DNA"/>
</dbReference>
<dbReference type="InterPro" id="IPR016024">
    <property type="entry name" value="ARM-type_fold"/>
</dbReference>
<gene>
    <name evidence="2" type="ORF">TSOC_010421</name>
</gene>
<dbReference type="AlphaFoldDB" id="A0A2J7ZTB3"/>
<proteinExistence type="predicted"/>
<evidence type="ECO:0000313" key="2">
    <source>
        <dbReference type="EMBL" id="PNH03517.1"/>
    </source>
</evidence>
<comment type="caution">
    <text evidence="2">The sequence shown here is derived from an EMBL/GenBank/DDBJ whole genome shotgun (WGS) entry which is preliminary data.</text>
</comment>
<evidence type="ECO:0000313" key="3">
    <source>
        <dbReference type="Proteomes" id="UP000236333"/>
    </source>
</evidence>
<feature type="signal peptide" evidence="1">
    <location>
        <begin position="1"/>
        <end position="20"/>
    </location>
</feature>
<name>A0A2J7ZTB3_9CHLO</name>
<keyword evidence="1" id="KW-0732">Signal</keyword>
<dbReference type="SUPFAM" id="SSF48371">
    <property type="entry name" value="ARM repeat"/>
    <property type="match status" value="1"/>
</dbReference>
<organism evidence="2 3">
    <name type="scientific">Tetrabaena socialis</name>
    <dbReference type="NCBI Taxonomy" id="47790"/>
    <lineage>
        <taxon>Eukaryota</taxon>
        <taxon>Viridiplantae</taxon>
        <taxon>Chlorophyta</taxon>
        <taxon>core chlorophytes</taxon>
        <taxon>Chlorophyceae</taxon>
        <taxon>CS clade</taxon>
        <taxon>Chlamydomonadales</taxon>
        <taxon>Tetrabaenaceae</taxon>
        <taxon>Tetrabaena</taxon>
    </lineage>
</organism>
<evidence type="ECO:0000256" key="1">
    <source>
        <dbReference type="SAM" id="SignalP"/>
    </source>
</evidence>
<sequence>MTGRCWKVVLSTVLWTVARALLPELLKVAADAATPSELRVAALSIFNDVLKSLGLIAGVYQRQVRVNGELLIESLLEAFGLEGAAALMDAVERRMQEAAAAQAAGQARRRGAGLGLPNRRLQTAFIPRPLQAGWWKLREAALLAAGCCVGALSDGGEAAAEGGGGRGGSKGAQRRAAAAALRERLQRLVDEVLRTDLQLWACFVADPLVSESALEVLEALARTPPCLRPLAQEAMPVIAGIVQQPAGQPEVLVRGCLVLLAKLVRPGHRDVAAAVARACFCPLLALMPGGAAAAVDGAAGELRQQATELMVELNCADLLIRSC</sequence>
<accession>A0A2J7ZTB3</accession>